<protein>
    <submittedName>
        <fullName evidence="3">XRE family transcriptional regulator</fullName>
    </submittedName>
</protein>
<dbReference type="GO" id="GO:0003677">
    <property type="term" value="F:DNA binding"/>
    <property type="evidence" value="ECO:0007669"/>
    <property type="project" value="UniProtKB-KW"/>
</dbReference>
<dbReference type="PROSITE" id="PS50943">
    <property type="entry name" value="HTH_CROC1"/>
    <property type="match status" value="1"/>
</dbReference>
<evidence type="ECO:0000259" key="2">
    <source>
        <dbReference type="PROSITE" id="PS50943"/>
    </source>
</evidence>
<organism evidence="3 4">
    <name type="scientific">Salibacterium salarium</name>
    <dbReference type="NCBI Taxonomy" id="284579"/>
    <lineage>
        <taxon>Bacteria</taxon>
        <taxon>Bacillati</taxon>
        <taxon>Bacillota</taxon>
        <taxon>Bacilli</taxon>
        <taxon>Bacillales</taxon>
        <taxon>Bacillaceae</taxon>
    </lineage>
</organism>
<dbReference type="InterPro" id="IPR001387">
    <property type="entry name" value="Cro/C1-type_HTH"/>
</dbReference>
<dbReference type="GO" id="GO:0003700">
    <property type="term" value="F:DNA-binding transcription factor activity"/>
    <property type="evidence" value="ECO:0007669"/>
    <property type="project" value="TreeGrafter"/>
</dbReference>
<keyword evidence="1" id="KW-0238">DNA-binding</keyword>
<dbReference type="GO" id="GO:0005829">
    <property type="term" value="C:cytosol"/>
    <property type="evidence" value="ECO:0007669"/>
    <property type="project" value="TreeGrafter"/>
</dbReference>
<keyword evidence="4" id="KW-1185">Reference proteome</keyword>
<sequence length="67" mass="7657">MEELHWSRRIRAFRKLKGHTQESLANKMGIAVSILGQVERGTRIPDDVFLHQVTEALGISIQELESE</sequence>
<evidence type="ECO:0000313" key="3">
    <source>
        <dbReference type="EMBL" id="RSL30061.1"/>
    </source>
</evidence>
<reference evidence="3 4" key="1">
    <citation type="submission" date="2018-10" db="EMBL/GenBank/DDBJ databases">
        <title>Draft genome sequence of Bacillus salarius IM0101, isolated from a hypersaline soil in Inner Mongolia, China.</title>
        <authorList>
            <person name="Yamprayoonswat W."/>
            <person name="Boonvisut S."/>
            <person name="Jumpathong W."/>
            <person name="Sittihan S."/>
            <person name="Ruangsuj P."/>
            <person name="Wanthongcharoen S."/>
            <person name="Thongpramul N."/>
            <person name="Pimmason S."/>
            <person name="Yu B."/>
            <person name="Yasawong M."/>
        </authorList>
    </citation>
    <scope>NUCLEOTIDE SEQUENCE [LARGE SCALE GENOMIC DNA]</scope>
    <source>
        <strain evidence="3 4">IM0101</strain>
    </source>
</reference>
<accession>A0A3R9P4C5</accession>
<dbReference type="Pfam" id="PF01381">
    <property type="entry name" value="HTH_3"/>
    <property type="match status" value="1"/>
</dbReference>
<comment type="caution">
    <text evidence="3">The sequence shown here is derived from an EMBL/GenBank/DDBJ whole genome shotgun (WGS) entry which is preliminary data.</text>
</comment>
<dbReference type="InterPro" id="IPR010982">
    <property type="entry name" value="Lambda_DNA-bd_dom_sf"/>
</dbReference>
<evidence type="ECO:0000313" key="4">
    <source>
        <dbReference type="Proteomes" id="UP000275076"/>
    </source>
</evidence>
<dbReference type="OrthoDB" id="3035529at2"/>
<dbReference type="Proteomes" id="UP000275076">
    <property type="component" value="Unassembled WGS sequence"/>
</dbReference>
<dbReference type="Gene3D" id="1.10.260.40">
    <property type="entry name" value="lambda repressor-like DNA-binding domains"/>
    <property type="match status" value="1"/>
</dbReference>
<proteinExistence type="predicted"/>
<dbReference type="SMART" id="SM00530">
    <property type="entry name" value="HTH_XRE"/>
    <property type="match status" value="1"/>
</dbReference>
<dbReference type="RefSeq" id="WP_125561411.1">
    <property type="nucleotide sequence ID" value="NZ_JAUSUM010000006.1"/>
</dbReference>
<evidence type="ECO:0000256" key="1">
    <source>
        <dbReference type="ARBA" id="ARBA00023125"/>
    </source>
</evidence>
<dbReference type="PANTHER" id="PTHR46797:SF1">
    <property type="entry name" value="METHYLPHOSPHONATE SYNTHASE"/>
    <property type="match status" value="1"/>
</dbReference>
<dbReference type="EMBL" id="RBVX01000044">
    <property type="protein sequence ID" value="RSL30061.1"/>
    <property type="molecule type" value="Genomic_DNA"/>
</dbReference>
<dbReference type="AlphaFoldDB" id="A0A3R9P4C5"/>
<name>A0A3R9P4C5_9BACI</name>
<dbReference type="InterPro" id="IPR050807">
    <property type="entry name" value="TransReg_Diox_bact_type"/>
</dbReference>
<dbReference type="SUPFAM" id="SSF47413">
    <property type="entry name" value="lambda repressor-like DNA-binding domains"/>
    <property type="match status" value="1"/>
</dbReference>
<feature type="domain" description="HTH cro/C1-type" evidence="2">
    <location>
        <begin position="10"/>
        <end position="64"/>
    </location>
</feature>
<dbReference type="CDD" id="cd00093">
    <property type="entry name" value="HTH_XRE"/>
    <property type="match status" value="1"/>
</dbReference>
<gene>
    <name evidence="3" type="ORF">D7Z54_28150</name>
</gene>
<dbReference type="PANTHER" id="PTHR46797">
    <property type="entry name" value="HTH-TYPE TRANSCRIPTIONAL REGULATOR"/>
    <property type="match status" value="1"/>
</dbReference>